<name>A0ABM5K9R1_DIAVI</name>
<organism evidence="2 3">
    <name type="scientific">Diabrotica virgifera virgifera</name>
    <name type="common">western corn rootworm</name>
    <dbReference type="NCBI Taxonomy" id="50390"/>
    <lineage>
        <taxon>Eukaryota</taxon>
        <taxon>Metazoa</taxon>
        <taxon>Ecdysozoa</taxon>
        <taxon>Arthropoda</taxon>
        <taxon>Hexapoda</taxon>
        <taxon>Insecta</taxon>
        <taxon>Pterygota</taxon>
        <taxon>Neoptera</taxon>
        <taxon>Endopterygota</taxon>
        <taxon>Coleoptera</taxon>
        <taxon>Polyphaga</taxon>
        <taxon>Cucujiformia</taxon>
        <taxon>Chrysomeloidea</taxon>
        <taxon>Chrysomelidae</taxon>
        <taxon>Galerucinae</taxon>
        <taxon>Diabroticina</taxon>
        <taxon>Diabroticites</taxon>
        <taxon>Diabrotica</taxon>
    </lineage>
</organism>
<sequence length="169" mass="19624">MGNILFGRRVCEDSTDESAINLSDSCVEKLIKPPEEREDVQCKPSDERIEDDKWMKKLQCLDRTHSEENGITMENVEQLFETVEKKIGDKLQHADCPTDELIDCLKAHKTCIIKCSAYMNNFIECIDTARVEAIKRSFTNDEQHECHKIPREKPCQNSLDDEEEEEEEN</sequence>
<dbReference type="GeneID" id="114335865"/>
<dbReference type="Proteomes" id="UP001652700">
    <property type="component" value="Unplaced"/>
</dbReference>
<proteinExistence type="predicted"/>
<dbReference type="RefSeq" id="XP_050506924.1">
    <property type="nucleotide sequence ID" value="XM_050650967.1"/>
</dbReference>
<keyword evidence="3" id="KW-1185">Reference proteome</keyword>
<evidence type="ECO:0000313" key="2">
    <source>
        <dbReference type="EnsemblMetazoa" id="XP_050506924.1"/>
    </source>
</evidence>
<feature type="compositionally biased region" description="Acidic residues" evidence="1">
    <location>
        <begin position="159"/>
        <end position="169"/>
    </location>
</feature>
<protein>
    <submittedName>
        <fullName evidence="2">Uncharacterized protein</fullName>
    </submittedName>
</protein>
<feature type="region of interest" description="Disordered" evidence="1">
    <location>
        <begin position="150"/>
        <end position="169"/>
    </location>
</feature>
<evidence type="ECO:0000313" key="3">
    <source>
        <dbReference type="Proteomes" id="UP001652700"/>
    </source>
</evidence>
<dbReference type="EnsemblMetazoa" id="XM_050650967.1">
    <property type="protein sequence ID" value="XP_050506924.1"/>
    <property type="gene ID" value="LOC114335865"/>
</dbReference>
<reference evidence="2" key="1">
    <citation type="submission" date="2025-05" db="UniProtKB">
        <authorList>
            <consortium name="EnsemblMetazoa"/>
        </authorList>
    </citation>
    <scope>IDENTIFICATION</scope>
</reference>
<accession>A0ABM5K9R1</accession>
<evidence type="ECO:0000256" key="1">
    <source>
        <dbReference type="SAM" id="MobiDB-lite"/>
    </source>
</evidence>